<accession>A0A645EHN2</accession>
<proteinExistence type="predicted"/>
<protein>
    <submittedName>
        <fullName evidence="1">Uncharacterized protein</fullName>
    </submittedName>
</protein>
<gene>
    <name evidence="1" type="ORF">SDC9_147855</name>
</gene>
<evidence type="ECO:0000313" key="1">
    <source>
        <dbReference type="EMBL" id="MPN00659.1"/>
    </source>
</evidence>
<comment type="caution">
    <text evidence="1">The sequence shown here is derived from an EMBL/GenBank/DDBJ whole genome shotgun (WGS) entry which is preliminary data.</text>
</comment>
<organism evidence="1">
    <name type="scientific">bioreactor metagenome</name>
    <dbReference type="NCBI Taxonomy" id="1076179"/>
    <lineage>
        <taxon>unclassified sequences</taxon>
        <taxon>metagenomes</taxon>
        <taxon>ecological metagenomes</taxon>
    </lineage>
</organism>
<dbReference type="EMBL" id="VSSQ01046697">
    <property type="protein sequence ID" value="MPN00659.1"/>
    <property type="molecule type" value="Genomic_DNA"/>
</dbReference>
<dbReference type="AlphaFoldDB" id="A0A645EHN2"/>
<name>A0A645EHN2_9ZZZZ</name>
<reference evidence="1" key="1">
    <citation type="submission" date="2019-08" db="EMBL/GenBank/DDBJ databases">
        <authorList>
            <person name="Kucharzyk K."/>
            <person name="Murdoch R.W."/>
            <person name="Higgins S."/>
            <person name="Loffler F."/>
        </authorList>
    </citation>
    <scope>NUCLEOTIDE SEQUENCE</scope>
</reference>
<sequence>MGVERGRSGVVERHAADDADLAAVAVGDFGHRFQRFARWIDAEHAEVGLAAGGDGGARRRRIGDEGVGGVSGAHPLTGHGVHLEALMAGSLEILLHQHALGQTHAVADEQKDIFDRLRAGFFRGGGEDCAA</sequence>